<gene>
    <name evidence="3" type="ORF">HLB44_09220</name>
</gene>
<reference evidence="3 4" key="1">
    <citation type="submission" date="2020-05" db="EMBL/GenBank/DDBJ databases">
        <title>Aquincola sp. isolate from soil.</title>
        <authorList>
            <person name="Han J."/>
            <person name="Kim D.-U."/>
        </authorList>
    </citation>
    <scope>NUCLEOTIDE SEQUENCE [LARGE SCALE GENOMIC DNA]</scope>
    <source>
        <strain evidence="3 4">S2</strain>
    </source>
</reference>
<evidence type="ECO:0000256" key="2">
    <source>
        <dbReference type="SAM" id="Coils"/>
    </source>
</evidence>
<keyword evidence="2" id="KW-0175">Coiled coil</keyword>
<keyword evidence="4" id="KW-1185">Reference proteome</keyword>
<sequence>MTTELRALNDLPRQNATQVKNRWGEVVRLVRQSGSVAITHHANVEMVLVPAAVYEQVARELQTLKAQQQSQLEELAQRFEARLAGLQHAAAPQQLDALLAARGKLTRRPKAGATF</sequence>
<feature type="coiled-coil region" evidence="2">
    <location>
        <begin position="54"/>
        <end position="89"/>
    </location>
</feature>
<evidence type="ECO:0000313" key="3">
    <source>
        <dbReference type="EMBL" id="NRF67161.1"/>
    </source>
</evidence>
<dbReference type="RefSeq" id="WP_173122297.1">
    <property type="nucleotide sequence ID" value="NZ_JABRWJ010000003.1"/>
</dbReference>
<dbReference type="Proteomes" id="UP000737171">
    <property type="component" value="Unassembled WGS sequence"/>
</dbReference>
<accession>A0ABX2EEY6</accession>
<dbReference type="EMBL" id="JABRWJ010000003">
    <property type="protein sequence ID" value="NRF67161.1"/>
    <property type="molecule type" value="Genomic_DNA"/>
</dbReference>
<dbReference type="Gene3D" id="3.40.1620.10">
    <property type="entry name" value="YefM-like domain"/>
    <property type="match status" value="1"/>
</dbReference>
<dbReference type="InterPro" id="IPR036165">
    <property type="entry name" value="YefM-like_sf"/>
</dbReference>
<protein>
    <submittedName>
        <fullName evidence="3">Type II toxin-antitoxin system Phd/YefM family antitoxin</fullName>
    </submittedName>
</protein>
<comment type="similarity">
    <text evidence="1">Belongs to the phD/YefM antitoxin family.</text>
</comment>
<evidence type="ECO:0000313" key="4">
    <source>
        <dbReference type="Proteomes" id="UP000737171"/>
    </source>
</evidence>
<name>A0ABX2EEY6_9BURK</name>
<proteinExistence type="inferred from homology"/>
<evidence type="ECO:0000256" key="1">
    <source>
        <dbReference type="ARBA" id="ARBA00009981"/>
    </source>
</evidence>
<organism evidence="3 4">
    <name type="scientific">Pseudaquabacterium terrae</name>
    <dbReference type="NCBI Taxonomy" id="2732868"/>
    <lineage>
        <taxon>Bacteria</taxon>
        <taxon>Pseudomonadati</taxon>
        <taxon>Pseudomonadota</taxon>
        <taxon>Betaproteobacteria</taxon>
        <taxon>Burkholderiales</taxon>
        <taxon>Sphaerotilaceae</taxon>
        <taxon>Pseudaquabacterium</taxon>
    </lineage>
</organism>
<dbReference type="SUPFAM" id="SSF143120">
    <property type="entry name" value="YefM-like"/>
    <property type="match status" value="1"/>
</dbReference>
<comment type="caution">
    <text evidence="3">The sequence shown here is derived from an EMBL/GenBank/DDBJ whole genome shotgun (WGS) entry which is preliminary data.</text>
</comment>